<keyword evidence="1" id="KW-0472">Membrane</keyword>
<feature type="domain" description="DUF4094" evidence="2">
    <location>
        <begin position="14"/>
        <end position="87"/>
    </location>
</feature>
<dbReference type="InterPro" id="IPR025298">
    <property type="entry name" value="DUF4094"/>
</dbReference>
<sequence length="109" mass="12274">MKTRAGLSERKASFKWIIILCLVSFGLGIFIRDGFARTAYSSGPLIIRPRQERGLRVISEDWDAKKKYGEVKDFIAEVAKTHEAIKYVLEPINGLGLMVPVLGFVTFNN</sequence>
<proteinExistence type="predicted"/>
<keyword evidence="3" id="KW-0808">Transferase</keyword>
<name>A0A833RC28_9POAL</name>
<keyword evidence="3" id="KW-0328">Glycosyltransferase</keyword>
<evidence type="ECO:0000313" key="3">
    <source>
        <dbReference type="EMBL" id="KAF3332483.1"/>
    </source>
</evidence>
<protein>
    <submittedName>
        <fullName evidence="3">Beta-1,3-galactosyltransferase 7-like protein</fullName>
    </submittedName>
</protein>
<evidence type="ECO:0000256" key="1">
    <source>
        <dbReference type="SAM" id="Phobius"/>
    </source>
</evidence>
<accession>A0A833RC28</accession>
<dbReference type="GO" id="GO:0016757">
    <property type="term" value="F:glycosyltransferase activity"/>
    <property type="evidence" value="ECO:0007669"/>
    <property type="project" value="UniProtKB-KW"/>
</dbReference>
<dbReference type="Pfam" id="PF13334">
    <property type="entry name" value="DUF4094"/>
    <property type="match status" value="1"/>
</dbReference>
<dbReference type="OrthoDB" id="1497017at2759"/>
<reference evidence="3" key="1">
    <citation type="submission" date="2020-01" db="EMBL/GenBank/DDBJ databases">
        <title>Genome sequence of Kobresia littledalei, the first chromosome-level genome in the family Cyperaceae.</title>
        <authorList>
            <person name="Qu G."/>
        </authorList>
    </citation>
    <scope>NUCLEOTIDE SEQUENCE</scope>
    <source>
        <strain evidence="3">C.B.Clarke</strain>
        <tissue evidence="3">Leaf</tissue>
    </source>
</reference>
<feature type="transmembrane region" description="Helical" evidence="1">
    <location>
        <begin position="12"/>
        <end position="31"/>
    </location>
</feature>
<keyword evidence="1" id="KW-1133">Transmembrane helix</keyword>
<keyword evidence="1" id="KW-0812">Transmembrane</keyword>
<dbReference type="EMBL" id="SWLB01000011">
    <property type="protein sequence ID" value="KAF3332483.1"/>
    <property type="molecule type" value="Genomic_DNA"/>
</dbReference>
<evidence type="ECO:0000313" key="4">
    <source>
        <dbReference type="Proteomes" id="UP000623129"/>
    </source>
</evidence>
<evidence type="ECO:0000259" key="2">
    <source>
        <dbReference type="Pfam" id="PF13334"/>
    </source>
</evidence>
<dbReference type="Proteomes" id="UP000623129">
    <property type="component" value="Unassembled WGS sequence"/>
</dbReference>
<dbReference type="AlphaFoldDB" id="A0A833RC28"/>
<organism evidence="3 4">
    <name type="scientific">Carex littledalei</name>
    <dbReference type="NCBI Taxonomy" id="544730"/>
    <lineage>
        <taxon>Eukaryota</taxon>
        <taxon>Viridiplantae</taxon>
        <taxon>Streptophyta</taxon>
        <taxon>Embryophyta</taxon>
        <taxon>Tracheophyta</taxon>
        <taxon>Spermatophyta</taxon>
        <taxon>Magnoliopsida</taxon>
        <taxon>Liliopsida</taxon>
        <taxon>Poales</taxon>
        <taxon>Cyperaceae</taxon>
        <taxon>Cyperoideae</taxon>
        <taxon>Cariceae</taxon>
        <taxon>Carex</taxon>
        <taxon>Carex subgen. Euthyceras</taxon>
    </lineage>
</organism>
<keyword evidence="4" id="KW-1185">Reference proteome</keyword>
<comment type="caution">
    <text evidence="3">The sequence shown here is derived from an EMBL/GenBank/DDBJ whole genome shotgun (WGS) entry which is preliminary data.</text>
</comment>
<gene>
    <name evidence="3" type="ORF">FCM35_KLT02060</name>
</gene>